<organism evidence="1 2">
    <name type="scientific">Rhizobium puerariae</name>
    <dbReference type="NCBI Taxonomy" id="1585791"/>
    <lineage>
        <taxon>Bacteria</taxon>
        <taxon>Pseudomonadati</taxon>
        <taxon>Pseudomonadota</taxon>
        <taxon>Alphaproteobacteria</taxon>
        <taxon>Hyphomicrobiales</taxon>
        <taxon>Rhizobiaceae</taxon>
        <taxon>Rhizobium/Agrobacterium group</taxon>
        <taxon>Rhizobium</taxon>
    </lineage>
</organism>
<name>A0ABV6AI59_9HYPH</name>
<dbReference type="Pfam" id="PF01503">
    <property type="entry name" value="PRA-PH"/>
    <property type="match status" value="1"/>
</dbReference>
<dbReference type="Gene3D" id="1.10.287.1080">
    <property type="entry name" value="MazG-like"/>
    <property type="match status" value="1"/>
</dbReference>
<dbReference type="Proteomes" id="UP001589692">
    <property type="component" value="Unassembled WGS sequence"/>
</dbReference>
<evidence type="ECO:0000313" key="2">
    <source>
        <dbReference type="Proteomes" id="UP001589692"/>
    </source>
</evidence>
<dbReference type="SUPFAM" id="SSF101386">
    <property type="entry name" value="all-alpha NTP pyrophosphatases"/>
    <property type="match status" value="1"/>
</dbReference>
<proteinExistence type="predicted"/>
<evidence type="ECO:0000313" key="1">
    <source>
        <dbReference type="EMBL" id="MFB9949567.1"/>
    </source>
</evidence>
<keyword evidence="2" id="KW-1185">Reference proteome</keyword>
<accession>A0ABV6AI59</accession>
<comment type="caution">
    <text evidence="1">The sequence shown here is derived from an EMBL/GenBank/DDBJ whole genome shotgun (WGS) entry which is preliminary data.</text>
</comment>
<gene>
    <name evidence="1" type="ORF">ACFFP0_11950</name>
</gene>
<dbReference type="InterPro" id="IPR021130">
    <property type="entry name" value="PRib-ATP_PPHydrolase-like"/>
</dbReference>
<dbReference type="CDD" id="cd11538">
    <property type="entry name" value="NTP-PPase_u1"/>
    <property type="match status" value="1"/>
</dbReference>
<sequence length="107" mass="12191">MTQTLTALAEILEDISRRYAETFSIERDGDWFALKLQEEVGELTAAWLRATSRSRRASDDDENFQNLGDEIADVIGHALLMARHNGIDIDAAIARKWLVYQAREQQP</sequence>
<dbReference type="RefSeq" id="WP_377260731.1">
    <property type="nucleotide sequence ID" value="NZ_JBHMAA010000014.1"/>
</dbReference>
<protein>
    <submittedName>
        <fullName evidence="1">Pyrophosphatase</fullName>
    </submittedName>
</protein>
<dbReference type="EMBL" id="JBHMAA010000014">
    <property type="protein sequence ID" value="MFB9949567.1"/>
    <property type="molecule type" value="Genomic_DNA"/>
</dbReference>
<reference evidence="1 2" key="1">
    <citation type="submission" date="2024-09" db="EMBL/GenBank/DDBJ databases">
        <authorList>
            <person name="Sun Q."/>
            <person name="Mori K."/>
        </authorList>
    </citation>
    <scope>NUCLEOTIDE SEQUENCE [LARGE SCALE GENOMIC DNA]</scope>
    <source>
        <strain evidence="1 2">TBRC 4938</strain>
    </source>
</reference>